<gene>
    <name evidence="3" type="ORF">IAB46_10025</name>
</gene>
<dbReference type="AlphaFoldDB" id="A0A9D1JR40"/>
<organism evidence="3 4">
    <name type="scientific">Candidatus Scybalocola faecigallinarum</name>
    <dbReference type="NCBI Taxonomy" id="2840941"/>
    <lineage>
        <taxon>Bacteria</taxon>
        <taxon>Bacillati</taxon>
        <taxon>Bacillota</taxon>
        <taxon>Clostridia</taxon>
        <taxon>Lachnospirales</taxon>
        <taxon>Lachnospiraceae</taxon>
        <taxon>Lachnospiraceae incertae sedis</taxon>
        <taxon>Candidatus Scybalocola (ex Gilroy et al. 2021)</taxon>
    </lineage>
</organism>
<evidence type="ECO:0000313" key="3">
    <source>
        <dbReference type="EMBL" id="HIS47866.1"/>
    </source>
</evidence>
<evidence type="ECO:0000259" key="2">
    <source>
        <dbReference type="Pfam" id="PF13240"/>
    </source>
</evidence>
<reference evidence="3" key="2">
    <citation type="journal article" date="2021" name="PeerJ">
        <title>Extensive microbial diversity within the chicken gut microbiome revealed by metagenomics and culture.</title>
        <authorList>
            <person name="Gilroy R."/>
            <person name="Ravi A."/>
            <person name="Getino M."/>
            <person name="Pursley I."/>
            <person name="Horton D.L."/>
            <person name="Alikhan N.F."/>
            <person name="Baker D."/>
            <person name="Gharbi K."/>
            <person name="Hall N."/>
            <person name="Watson M."/>
            <person name="Adriaenssens E.M."/>
            <person name="Foster-Nyarko E."/>
            <person name="Jarju S."/>
            <person name="Secka A."/>
            <person name="Antonio M."/>
            <person name="Oren A."/>
            <person name="Chaudhuri R.R."/>
            <person name="La Ragione R."/>
            <person name="Hildebrand F."/>
            <person name="Pallen M.J."/>
        </authorList>
    </citation>
    <scope>NUCLEOTIDE SEQUENCE</scope>
    <source>
        <strain evidence="3">CHK178-757</strain>
    </source>
</reference>
<dbReference type="Pfam" id="PF13240">
    <property type="entry name" value="Zn_Ribbon_1"/>
    <property type="match status" value="1"/>
</dbReference>
<reference evidence="3" key="1">
    <citation type="submission" date="2020-10" db="EMBL/GenBank/DDBJ databases">
        <authorList>
            <person name="Gilroy R."/>
        </authorList>
    </citation>
    <scope>NUCLEOTIDE SEQUENCE</scope>
    <source>
        <strain evidence="3">CHK178-757</strain>
    </source>
</reference>
<dbReference type="InterPro" id="IPR026870">
    <property type="entry name" value="Zinc_ribbon_dom"/>
</dbReference>
<evidence type="ECO:0000256" key="1">
    <source>
        <dbReference type="SAM" id="MobiDB-lite"/>
    </source>
</evidence>
<feature type="compositionally biased region" description="Low complexity" evidence="1">
    <location>
        <begin position="123"/>
        <end position="141"/>
    </location>
</feature>
<evidence type="ECO:0000313" key="4">
    <source>
        <dbReference type="Proteomes" id="UP000823927"/>
    </source>
</evidence>
<protein>
    <submittedName>
        <fullName evidence="3">Zinc ribbon domain-containing protein</fullName>
    </submittedName>
</protein>
<sequence length="154" mass="16584">MSVFDDLMKNVTDLTENVARKSTAAIETQKLKMRKTSLESDMRDCYVVLGRLYEKQLAAGADPESEEGKALERLSQIRISIGEIQESLKKQKGVVTCPSCGRDVSKGYEFCPKCGTPLKKKGSASAEKAAAEDTAAADSSENVAGENTAGENNN</sequence>
<feature type="region of interest" description="Disordered" evidence="1">
    <location>
        <begin position="116"/>
        <end position="154"/>
    </location>
</feature>
<accession>A0A9D1JR40</accession>
<dbReference type="EMBL" id="DVIT01000036">
    <property type="protein sequence ID" value="HIS47866.1"/>
    <property type="molecule type" value="Genomic_DNA"/>
</dbReference>
<comment type="caution">
    <text evidence="3">The sequence shown here is derived from an EMBL/GenBank/DDBJ whole genome shotgun (WGS) entry which is preliminary data.</text>
</comment>
<dbReference type="Proteomes" id="UP000823927">
    <property type="component" value="Unassembled WGS sequence"/>
</dbReference>
<name>A0A9D1JR40_9FIRM</name>
<feature type="domain" description="Zinc-ribbon" evidence="2">
    <location>
        <begin position="97"/>
        <end position="118"/>
    </location>
</feature>
<proteinExistence type="predicted"/>